<dbReference type="Proteomes" id="UP000325536">
    <property type="component" value="Chromosome"/>
</dbReference>
<dbReference type="RefSeq" id="WP_123795192.1">
    <property type="nucleotide sequence ID" value="NZ_CP031699.1"/>
</dbReference>
<evidence type="ECO:0000313" key="5">
    <source>
        <dbReference type="EMBL" id="QEY24008.1"/>
    </source>
</evidence>
<keyword evidence="6" id="KW-1185">Reference proteome</keyword>
<dbReference type="InterPro" id="IPR011004">
    <property type="entry name" value="Trimer_LpxA-like_sf"/>
</dbReference>
<dbReference type="Pfam" id="PF14602">
    <property type="entry name" value="Hexapep_2"/>
    <property type="match status" value="1"/>
</dbReference>
<name>A0A5P3MR54_NEIAN</name>
<dbReference type="PANTHER" id="PTHR23416:SF23">
    <property type="entry name" value="ACETYLTRANSFERASE C18B11.09C-RELATED"/>
    <property type="match status" value="1"/>
</dbReference>
<protein>
    <submittedName>
        <fullName evidence="5">Sugar O-acetyltransferase</fullName>
    </submittedName>
</protein>
<evidence type="ECO:0000256" key="1">
    <source>
        <dbReference type="ARBA" id="ARBA00007274"/>
    </source>
</evidence>
<dbReference type="AlphaFoldDB" id="A0A5P3MR54"/>
<dbReference type="CDD" id="cd03357">
    <property type="entry name" value="LbH_MAT_GAT"/>
    <property type="match status" value="1"/>
</dbReference>
<dbReference type="EMBL" id="CP031699">
    <property type="protein sequence ID" value="QEY24008.1"/>
    <property type="molecule type" value="Genomic_DNA"/>
</dbReference>
<dbReference type="Pfam" id="PF00132">
    <property type="entry name" value="Hexapep"/>
    <property type="match status" value="1"/>
</dbReference>
<dbReference type="InterPro" id="IPR051159">
    <property type="entry name" value="Hexapeptide_acetyltransf"/>
</dbReference>
<evidence type="ECO:0000256" key="2">
    <source>
        <dbReference type="ARBA" id="ARBA00022679"/>
    </source>
</evidence>
<dbReference type="InterPro" id="IPR018357">
    <property type="entry name" value="Hexapep_transf_CS"/>
</dbReference>
<reference evidence="5 6" key="1">
    <citation type="submission" date="2018-08" db="EMBL/GenBank/DDBJ databases">
        <title>Neisseria animalis ATCC 49930 complete genome.</title>
        <authorList>
            <person name="Veseli I.A."/>
            <person name="Mascarenhas dos Santos A.C."/>
            <person name="Buttler R."/>
            <person name="Pombert J.-F."/>
        </authorList>
    </citation>
    <scope>NUCLEOTIDE SEQUENCE [LARGE SCALE GENOMIC DNA]</scope>
    <source>
        <strain evidence="5 6">ATCC 49930</strain>
    </source>
</reference>
<keyword evidence="2 5" id="KW-0808">Transferase</keyword>
<dbReference type="SUPFAM" id="SSF51161">
    <property type="entry name" value="Trimeric LpxA-like enzymes"/>
    <property type="match status" value="1"/>
</dbReference>
<dbReference type="GO" id="GO:0008374">
    <property type="term" value="F:O-acyltransferase activity"/>
    <property type="evidence" value="ECO:0007669"/>
    <property type="project" value="TreeGrafter"/>
</dbReference>
<evidence type="ECO:0000313" key="6">
    <source>
        <dbReference type="Proteomes" id="UP000325536"/>
    </source>
</evidence>
<keyword evidence="4" id="KW-0012">Acyltransferase</keyword>
<dbReference type="KEGG" id="naq:D0T90_05450"/>
<accession>A0A5P3MR54</accession>
<dbReference type="PROSITE" id="PS00101">
    <property type="entry name" value="HEXAPEP_TRANSFERASES"/>
    <property type="match status" value="1"/>
</dbReference>
<sequence length="185" mass="19882">MHDFPLNQFLAKESPEFADIHQIVAENQPLLAKLKFEPLSAVETRQVLSELTQSEIDESLVVNLPFYCDFGRHLRIGKNVFINIGATFSDVGGIIIEDNVLIAPNVTIASVNHPLDPATRRGIILAPVRICKNAWIGANATIVGGVTIGENSVVAAGAVVTKDVPANSVVAGVPARVVKKIEDLR</sequence>
<gene>
    <name evidence="5" type="ORF">D0T90_05450</name>
</gene>
<keyword evidence="3" id="KW-0677">Repeat</keyword>
<dbReference type="OrthoDB" id="8612290at2"/>
<evidence type="ECO:0000256" key="4">
    <source>
        <dbReference type="ARBA" id="ARBA00023315"/>
    </source>
</evidence>
<dbReference type="InterPro" id="IPR001451">
    <property type="entry name" value="Hexapep"/>
</dbReference>
<dbReference type="PANTHER" id="PTHR23416">
    <property type="entry name" value="SIALIC ACID SYNTHASE-RELATED"/>
    <property type="match status" value="1"/>
</dbReference>
<comment type="similarity">
    <text evidence="1">Belongs to the transferase hexapeptide repeat family.</text>
</comment>
<proteinExistence type="inferred from homology"/>
<evidence type="ECO:0000256" key="3">
    <source>
        <dbReference type="ARBA" id="ARBA00022737"/>
    </source>
</evidence>
<dbReference type="Gene3D" id="2.160.10.10">
    <property type="entry name" value="Hexapeptide repeat proteins"/>
    <property type="match status" value="1"/>
</dbReference>
<organism evidence="5 6">
    <name type="scientific">Neisseria animalis</name>
    <dbReference type="NCBI Taxonomy" id="492"/>
    <lineage>
        <taxon>Bacteria</taxon>
        <taxon>Pseudomonadati</taxon>
        <taxon>Pseudomonadota</taxon>
        <taxon>Betaproteobacteria</taxon>
        <taxon>Neisseriales</taxon>
        <taxon>Neisseriaceae</taxon>
        <taxon>Neisseria</taxon>
    </lineage>
</organism>